<accession>K2R016</accession>
<evidence type="ECO:0000313" key="2">
    <source>
        <dbReference type="Proteomes" id="UP000007360"/>
    </source>
</evidence>
<dbReference type="RefSeq" id="WP_004030745.1">
    <property type="nucleotide sequence ID" value="NZ_AMPO01000005.1"/>
</dbReference>
<evidence type="ECO:0000313" key="1">
    <source>
        <dbReference type="EMBL" id="EKF85858.1"/>
    </source>
</evidence>
<dbReference type="OrthoDB" id="358748at2157"/>
<dbReference type="AlphaFoldDB" id="K2R016"/>
<name>K2R016_METFP</name>
<sequence length="220" mass="25643">MSNKLASKYSFIKNYVIKRGFTEEISWQANVCFNELDERIFLREIAWVILSSGMKETIIRNIFDKISESFFNWTSSKLIIKNKDKCFYKAIKCFNNKNKISAIIMAAEKVNKIGFHQLKKIISENPIDKLQEFYYIGPVTVYHLVKNIGLPYAKPDRHLKRIAKKEGYSDVQKFCNDVSILTGDSKPVVDIVFWRFATITPDYLNVLSIFDEEYDNFVSG</sequence>
<gene>
    <name evidence="1" type="ORF">A994_07250</name>
</gene>
<proteinExistence type="predicted"/>
<protein>
    <recommendedName>
        <fullName evidence="3">HhH-GPD domain-containing protein</fullName>
    </recommendedName>
</protein>
<keyword evidence="2" id="KW-1185">Reference proteome</keyword>
<dbReference type="EMBL" id="AMPO01000005">
    <property type="protein sequence ID" value="EKF85858.1"/>
    <property type="molecule type" value="Genomic_DNA"/>
</dbReference>
<dbReference type="PATRIC" id="fig|1204725.3.peg.1457"/>
<organism evidence="1 2">
    <name type="scientific">Methanobacterium formicicum (strain DSM 3637 / PP1)</name>
    <dbReference type="NCBI Taxonomy" id="1204725"/>
    <lineage>
        <taxon>Archaea</taxon>
        <taxon>Methanobacteriati</taxon>
        <taxon>Methanobacteriota</taxon>
        <taxon>Methanomada group</taxon>
        <taxon>Methanobacteria</taxon>
        <taxon>Methanobacteriales</taxon>
        <taxon>Methanobacteriaceae</taxon>
        <taxon>Methanobacterium</taxon>
    </lineage>
</organism>
<comment type="caution">
    <text evidence="1">The sequence shown here is derived from an EMBL/GenBank/DDBJ whole genome shotgun (WGS) entry which is preliminary data.</text>
</comment>
<dbReference type="Proteomes" id="UP000007360">
    <property type="component" value="Unassembled WGS sequence"/>
</dbReference>
<evidence type="ECO:0008006" key="3">
    <source>
        <dbReference type="Google" id="ProtNLM"/>
    </source>
</evidence>
<reference evidence="1 2" key="1">
    <citation type="journal article" date="2012" name="J. Bacteriol.">
        <title>Draft genome sequence of Methanobacterium formicicum DSM 3637, an archaebacterium isolated from the methane producer amoeba Pelomyxa palustris.</title>
        <authorList>
            <person name="Gutierrez G."/>
        </authorList>
    </citation>
    <scope>NUCLEOTIDE SEQUENCE [LARGE SCALE GENOMIC DNA]</scope>
    <source>
        <strain evidence="2">DSM 3637 / PP1</strain>
    </source>
</reference>